<reference evidence="3 4" key="1">
    <citation type="submission" date="2020-08" db="EMBL/GenBank/DDBJ databases">
        <title>Genomic Encyclopedia of Type Strains, Phase IV (KMG-IV): sequencing the most valuable type-strain genomes for metagenomic binning, comparative biology and taxonomic classification.</title>
        <authorList>
            <person name="Goeker M."/>
        </authorList>
    </citation>
    <scope>NUCLEOTIDE SEQUENCE [LARGE SCALE GENOMIC DNA]</scope>
    <source>
        <strain evidence="3 4">DSM 103725</strain>
    </source>
</reference>
<evidence type="ECO:0000256" key="1">
    <source>
        <dbReference type="SAM" id="MobiDB-lite"/>
    </source>
</evidence>
<feature type="compositionally biased region" description="Basic and acidic residues" evidence="1">
    <location>
        <begin position="34"/>
        <end position="75"/>
    </location>
</feature>
<dbReference type="RefSeq" id="WP_184678652.1">
    <property type="nucleotide sequence ID" value="NZ_JACHGY010000001.1"/>
</dbReference>
<feature type="chain" id="PRO_5031146067" evidence="2">
    <location>
        <begin position="26"/>
        <end position="211"/>
    </location>
</feature>
<evidence type="ECO:0000313" key="3">
    <source>
        <dbReference type="EMBL" id="MBB6431165.1"/>
    </source>
</evidence>
<accession>A0A7X0H8C6</accession>
<dbReference type="Proteomes" id="UP000541810">
    <property type="component" value="Unassembled WGS sequence"/>
</dbReference>
<dbReference type="Gene3D" id="1.20.120.1490">
    <property type="match status" value="1"/>
</dbReference>
<dbReference type="GO" id="GO:0042597">
    <property type="term" value="C:periplasmic space"/>
    <property type="evidence" value="ECO:0007669"/>
    <property type="project" value="InterPro"/>
</dbReference>
<feature type="compositionally biased region" description="Basic and acidic residues" evidence="1">
    <location>
        <begin position="161"/>
        <end position="189"/>
    </location>
</feature>
<feature type="region of interest" description="Disordered" evidence="1">
    <location>
        <begin position="24"/>
        <end position="130"/>
    </location>
</feature>
<evidence type="ECO:0000313" key="4">
    <source>
        <dbReference type="Proteomes" id="UP000541810"/>
    </source>
</evidence>
<evidence type="ECO:0000256" key="2">
    <source>
        <dbReference type="SAM" id="SignalP"/>
    </source>
</evidence>
<comment type="caution">
    <text evidence="3">The sequence shown here is derived from an EMBL/GenBank/DDBJ whole genome shotgun (WGS) entry which is preliminary data.</text>
</comment>
<dbReference type="EMBL" id="JACHGY010000001">
    <property type="protein sequence ID" value="MBB6431165.1"/>
    <property type="molecule type" value="Genomic_DNA"/>
</dbReference>
<keyword evidence="2" id="KW-0732">Signal</keyword>
<protein>
    <submittedName>
        <fullName evidence="3">Spy/CpxP family protein refolding chaperone</fullName>
    </submittedName>
</protein>
<feature type="compositionally biased region" description="Basic and acidic residues" evidence="1">
    <location>
        <begin position="92"/>
        <end position="127"/>
    </location>
</feature>
<feature type="region of interest" description="Disordered" evidence="1">
    <location>
        <begin position="146"/>
        <end position="211"/>
    </location>
</feature>
<dbReference type="Pfam" id="PF07813">
    <property type="entry name" value="LTXXQ"/>
    <property type="match status" value="1"/>
</dbReference>
<proteinExistence type="predicted"/>
<feature type="signal peptide" evidence="2">
    <location>
        <begin position="1"/>
        <end position="25"/>
    </location>
</feature>
<keyword evidence="4" id="KW-1185">Reference proteome</keyword>
<sequence length="211" mass="22880">MERKNLKFSLIAVLAVVMCAGLANAQPAGGDDDNGPKERQRERGERAERGERGERGERAERGERGERGEKGERGKRGQRGGQEVLKGLDLSDDQKEAIKGILKGKQEEGRAIREEMKEARESGDQEAMKAAMEKIQAMRDEMHEAVRGELNAEQQATFDENLAKLKEKAAERKGKGKGGAEGKNGKKGGEGGPEGKNGKKRGGNDGGEDKV</sequence>
<gene>
    <name evidence="3" type="ORF">HNQ40_002971</name>
</gene>
<dbReference type="AlphaFoldDB" id="A0A7X0H8C6"/>
<organism evidence="3 4">
    <name type="scientific">Algisphaera agarilytica</name>
    <dbReference type="NCBI Taxonomy" id="1385975"/>
    <lineage>
        <taxon>Bacteria</taxon>
        <taxon>Pseudomonadati</taxon>
        <taxon>Planctomycetota</taxon>
        <taxon>Phycisphaerae</taxon>
        <taxon>Phycisphaerales</taxon>
        <taxon>Phycisphaeraceae</taxon>
        <taxon>Algisphaera</taxon>
    </lineage>
</organism>
<dbReference type="InterPro" id="IPR012899">
    <property type="entry name" value="LTXXQ"/>
</dbReference>
<name>A0A7X0H8C6_9BACT</name>